<gene>
    <name evidence="5" type="ORF">V6N12_016534</name>
</gene>
<sequence length="149" mass="17451">MASAGRRITTRQRWTPTPVQLQILDRIFDQETGTPSKQKIKDHITSELSQHGRISETNVYNWFQNRRLGLRGSNWGHYPTMLNQNKRRKLSHRMERRPSPAGIPLYQHNPAPRAEDLCMKMNICLEKWECRGATTFMTGQKTTAWQDET</sequence>
<evidence type="ECO:0000256" key="3">
    <source>
        <dbReference type="RuleBase" id="RU000682"/>
    </source>
</evidence>
<comment type="caution">
    <text evidence="5">The sequence shown here is derived from an EMBL/GenBank/DDBJ whole genome shotgun (WGS) entry which is preliminary data.</text>
</comment>
<dbReference type="PANTHER" id="PTHR46777:SF5">
    <property type="entry name" value="WUSCHEL-RELATED HOMEOBOX 13"/>
    <property type="match status" value="1"/>
</dbReference>
<evidence type="ECO:0000256" key="2">
    <source>
        <dbReference type="PROSITE-ProRule" id="PRU00108"/>
    </source>
</evidence>
<dbReference type="Pfam" id="PF00046">
    <property type="entry name" value="Homeodomain"/>
    <property type="match status" value="1"/>
</dbReference>
<evidence type="ECO:0000259" key="4">
    <source>
        <dbReference type="PROSITE" id="PS50071"/>
    </source>
</evidence>
<keyword evidence="2 3" id="KW-0539">Nucleus</keyword>
<dbReference type="PROSITE" id="PS50071">
    <property type="entry name" value="HOMEOBOX_2"/>
    <property type="match status" value="1"/>
</dbReference>
<evidence type="ECO:0000256" key="1">
    <source>
        <dbReference type="ARBA" id="ARBA00004123"/>
    </source>
</evidence>
<dbReference type="EMBL" id="JBBPBM010000055">
    <property type="protein sequence ID" value="KAK8517693.1"/>
    <property type="molecule type" value="Genomic_DNA"/>
</dbReference>
<reference evidence="5 6" key="1">
    <citation type="journal article" date="2024" name="G3 (Bethesda)">
        <title>Genome assembly of Hibiscus sabdariffa L. provides insights into metabolisms of medicinal natural products.</title>
        <authorList>
            <person name="Kim T."/>
        </authorList>
    </citation>
    <scope>NUCLEOTIDE SEQUENCE [LARGE SCALE GENOMIC DNA]</scope>
    <source>
        <strain evidence="5">TK-2024</strain>
        <tissue evidence="5">Old leaves</tissue>
    </source>
</reference>
<name>A0ABR2CEA6_9ROSI</name>
<proteinExistence type="predicted"/>
<feature type="domain" description="Homeobox" evidence="4">
    <location>
        <begin position="7"/>
        <end position="73"/>
    </location>
</feature>
<dbReference type="SMART" id="SM00389">
    <property type="entry name" value="HOX"/>
    <property type="match status" value="1"/>
</dbReference>
<feature type="DNA-binding region" description="Homeobox" evidence="2">
    <location>
        <begin position="9"/>
        <end position="74"/>
    </location>
</feature>
<dbReference type="SUPFAM" id="SSF46689">
    <property type="entry name" value="Homeodomain-like"/>
    <property type="match status" value="1"/>
</dbReference>
<evidence type="ECO:0000313" key="6">
    <source>
        <dbReference type="Proteomes" id="UP001472677"/>
    </source>
</evidence>
<dbReference type="InterPro" id="IPR044559">
    <property type="entry name" value="WOX13-like"/>
</dbReference>
<keyword evidence="6" id="KW-1185">Reference proteome</keyword>
<dbReference type="Proteomes" id="UP001472677">
    <property type="component" value="Unassembled WGS sequence"/>
</dbReference>
<organism evidence="5 6">
    <name type="scientific">Hibiscus sabdariffa</name>
    <name type="common">roselle</name>
    <dbReference type="NCBI Taxonomy" id="183260"/>
    <lineage>
        <taxon>Eukaryota</taxon>
        <taxon>Viridiplantae</taxon>
        <taxon>Streptophyta</taxon>
        <taxon>Embryophyta</taxon>
        <taxon>Tracheophyta</taxon>
        <taxon>Spermatophyta</taxon>
        <taxon>Magnoliopsida</taxon>
        <taxon>eudicotyledons</taxon>
        <taxon>Gunneridae</taxon>
        <taxon>Pentapetalae</taxon>
        <taxon>rosids</taxon>
        <taxon>malvids</taxon>
        <taxon>Malvales</taxon>
        <taxon>Malvaceae</taxon>
        <taxon>Malvoideae</taxon>
        <taxon>Hibiscus</taxon>
    </lineage>
</organism>
<dbReference type="InterPro" id="IPR009057">
    <property type="entry name" value="Homeodomain-like_sf"/>
</dbReference>
<comment type="subcellular location">
    <subcellularLocation>
        <location evidence="1 2 3">Nucleus</location>
    </subcellularLocation>
</comment>
<dbReference type="Gene3D" id="1.10.10.60">
    <property type="entry name" value="Homeodomain-like"/>
    <property type="match status" value="1"/>
</dbReference>
<protein>
    <recommendedName>
        <fullName evidence="4">Homeobox domain-containing protein</fullName>
    </recommendedName>
</protein>
<dbReference type="InterPro" id="IPR001356">
    <property type="entry name" value="HD"/>
</dbReference>
<evidence type="ECO:0000313" key="5">
    <source>
        <dbReference type="EMBL" id="KAK8517693.1"/>
    </source>
</evidence>
<dbReference type="CDD" id="cd00086">
    <property type="entry name" value="homeodomain"/>
    <property type="match status" value="1"/>
</dbReference>
<keyword evidence="2 3" id="KW-0371">Homeobox</keyword>
<dbReference type="PANTHER" id="PTHR46777">
    <property type="entry name" value="WUSCHEL-RELATED HOMEOBOX 13"/>
    <property type="match status" value="1"/>
</dbReference>
<accession>A0ABR2CEA6</accession>
<keyword evidence="2 3" id="KW-0238">DNA-binding</keyword>